<keyword evidence="2" id="KW-0812">Transmembrane</keyword>
<organism evidence="3 4">
    <name type="scientific">Microcella alkalica</name>
    <dbReference type="NCBI Taxonomy" id="355930"/>
    <lineage>
        <taxon>Bacteria</taxon>
        <taxon>Bacillati</taxon>
        <taxon>Actinomycetota</taxon>
        <taxon>Actinomycetes</taxon>
        <taxon>Micrococcales</taxon>
        <taxon>Microbacteriaceae</taxon>
        <taxon>Microcella</taxon>
    </lineage>
</organism>
<comment type="caution">
    <text evidence="3">The sequence shown here is derived from an EMBL/GenBank/DDBJ whole genome shotgun (WGS) entry which is preliminary data.</text>
</comment>
<evidence type="ECO:0008006" key="5">
    <source>
        <dbReference type="Google" id="ProtNLM"/>
    </source>
</evidence>
<dbReference type="Proteomes" id="UP000585905">
    <property type="component" value="Unassembled WGS sequence"/>
</dbReference>
<feature type="transmembrane region" description="Helical" evidence="2">
    <location>
        <begin position="105"/>
        <end position="124"/>
    </location>
</feature>
<keyword evidence="4" id="KW-1185">Reference proteome</keyword>
<dbReference type="EMBL" id="JACGWX010000001">
    <property type="protein sequence ID" value="MBA8846494.1"/>
    <property type="molecule type" value="Genomic_DNA"/>
</dbReference>
<accession>A0A839E8G3</accession>
<dbReference type="RefSeq" id="WP_182489126.1">
    <property type="nucleotide sequence ID" value="NZ_BAAAOV010000003.1"/>
</dbReference>
<proteinExistence type="predicted"/>
<evidence type="ECO:0000313" key="3">
    <source>
        <dbReference type="EMBL" id="MBA8846494.1"/>
    </source>
</evidence>
<feature type="transmembrane region" description="Helical" evidence="2">
    <location>
        <begin position="64"/>
        <end position="85"/>
    </location>
</feature>
<evidence type="ECO:0000256" key="2">
    <source>
        <dbReference type="SAM" id="Phobius"/>
    </source>
</evidence>
<reference evidence="3 4" key="1">
    <citation type="submission" date="2020-07" db="EMBL/GenBank/DDBJ databases">
        <title>Sequencing the genomes of 1000 actinobacteria strains.</title>
        <authorList>
            <person name="Klenk H.-P."/>
        </authorList>
    </citation>
    <scope>NUCLEOTIDE SEQUENCE [LARGE SCALE GENOMIC DNA]</scope>
    <source>
        <strain evidence="3 4">DSM 19663</strain>
    </source>
</reference>
<feature type="transmembrane region" description="Helical" evidence="2">
    <location>
        <begin position="136"/>
        <end position="154"/>
    </location>
</feature>
<protein>
    <recommendedName>
        <fullName evidence="5">DNA polymerase III subunit gamma/tau</fullName>
    </recommendedName>
</protein>
<feature type="compositionally biased region" description="Acidic residues" evidence="1">
    <location>
        <begin position="10"/>
        <end position="19"/>
    </location>
</feature>
<feature type="compositionally biased region" description="Low complexity" evidence="1">
    <location>
        <begin position="46"/>
        <end position="55"/>
    </location>
</feature>
<evidence type="ECO:0000313" key="4">
    <source>
        <dbReference type="Proteomes" id="UP000585905"/>
    </source>
</evidence>
<gene>
    <name evidence="3" type="ORF">FHX53_000058</name>
</gene>
<keyword evidence="2" id="KW-0472">Membrane</keyword>
<feature type="region of interest" description="Disordered" evidence="1">
    <location>
        <begin position="1"/>
        <end position="55"/>
    </location>
</feature>
<feature type="compositionally biased region" description="Acidic residues" evidence="1">
    <location>
        <begin position="29"/>
        <end position="40"/>
    </location>
</feature>
<name>A0A839E8G3_9MICO</name>
<sequence>MTADRREDALDWGDPDDPSWVDPGRDDRVDADEPAPGDEGADARDGAAAPIATAASPADRRRSAVTAATGLLAGVYLAYSVGWILSIGSLPLTGATLLIEVMYQFGEFLAIIACALWFGAVMALTRGGRPAVRIGWLALGTLVLAPWPLLLAVLS</sequence>
<dbReference type="AlphaFoldDB" id="A0A839E8G3"/>
<evidence type="ECO:0000256" key="1">
    <source>
        <dbReference type="SAM" id="MobiDB-lite"/>
    </source>
</evidence>
<keyword evidence="2" id="KW-1133">Transmembrane helix</keyword>